<reference evidence="1 2" key="1">
    <citation type="submission" date="2019-05" db="EMBL/GenBank/DDBJ databases">
        <title>Flagellimonas sp. AsT0115, sp. nov., isolated from a marine red algae, Asparagopsis taxiformis.</title>
        <authorList>
            <person name="Kim J."/>
            <person name="Jeong S.E."/>
            <person name="Jeon C.O."/>
        </authorList>
    </citation>
    <scope>NUCLEOTIDE SEQUENCE [LARGE SCALE GENOMIC DNA]</scope>
    <source>
        <strain evidence="1 2">AsT0115</strain>
    </source>
</reference>
<name>A0ABY2WL29_9FLAO</name>
<evidence type="ECO:0000313" key="2">
    <source>
        <dbReference type="Proteomes" id="UP000751614"/>
    </source>
</evidence>
<proteinExistence type="predicted"/>
<sequence>MSGEYRIRTGGLSDVHRNATAHDQRKYLSALLMSIMLTTNPIKKAPRYEVLGGEYRIRTGGLLPASFRISILLKSKNHFICLIFNKLHRFS</sequence>
<keyword evidence="2" id="KW-1185">Reference proteome</keyword>
<gene>
    <name evidence="1" type="ORF">FGG15_13175</name>
</gene>
<dbReference type="RefSeq" id="WP_138836970.1">
    <property type="nucleotide sequence ID" value="NZ_VCNI01000002.1"/>
</dbReference>
<protein>
    <submittedName>
        <fullName evidence="1">Uncharacterized protein</fullName>
    </submittedName>
</protein>
<dbReference type="EMBL" id="VCNI01000002">
    <property type="protein sequence ID" value="TMU55129.1"/>
    <property type="molecule type" value="Genomic_DNA"/>
</dbReference>
<comment type="caution">
    <text evidence="1">The sequence shown here is derived from an EMBL/GenBank/DDBJ whole genome shotgun (WGS) entry which is preliminary data.</text>
</comment>
<organism evidence="1 2">
    <name type="scientific">Flagellimonas algicola</name>
    <dbReference type="NCBI Taxonomy" id="2583815"/>
    <lineage>
        <taxon>Bacteria</taxon>
        <taxon>Pseudomonadati</taxon>
        <taxon>Bacteroidota</taxon>
        <taxon>Flavobacteriia</taxon>
        <taxon>Flavobacteriales</taxon>
        <taxon>Flavobacteriaceae</taxon>
        <taxon>Flagellimonas</taxon>
    </lineage>
</organism>
<dbReference type="Proteomes" id="UP000751614">
    <property type="component" value="Unassembled WGS sequence"/>
</dbReference>
<accession>A0ABY2WL29</accession>
<evidence type="ECO:0000313" key="1">
    <source>
        <dbReference type="EMBL" id="TMU55129.1"/>
    </source>
</evidence>